<reference evidence="2" key="1">
    <citation type="submission" date="2022-07" db="EMBL/GenBank/DDBJ databases">
        <title>Complete genome of Vibrio japonicus strain JCM 31412T and phylogenomic assessment of the Nereis clade of the genus Vibrio.</title>
        <authorList>
            <person name="Shlafstein M.D."/>
            <person name="Emsley S.A."/>
            <person name="Ushijima B."/>
            <person name="Videau P."/>
            <person name="Saw J.H."/>
        </authorList>
    </citation>
    <scope>NUCLEOTIDE SEQUENCE</scope>
    <source>
        <strain evidence="2">JCM 31412</strain>
    </source>
</reference>
<organism evidence="2 3">
    <name type="scientific">Vibrio japonicus</name>
    <dbReference type="NCBI Taxonomy" id="1824638"/>
    <lineage>
        <taxon>Bacteria</taxon>
        <taxon>Pseudomonadati</taxon>
        <taxon>Pseudomonadota</taxon>
        <taxon>Gammaproteobacteria</taxon>
        <taxon>Vibrionales</taxon>
        <taxon>Vibrionaceae</taxon>
        <taxon>Vibrio</taxon>
    </lineage>
</organism>
<keyword evidence="3" id="KW-1185">Reference proteome</keyword>
<sequence>MKVFTANTPPEAHIVCELLKSHGVECEVRGEGIFGLQGEIPFGEHSEPYVWLLDKHQLGIAQEVILQYQTPTIGNAWVCNGCGERNEAQFGVCWNCGAVSPI</sequence>
<dbReference type="Pfam" id="PF09413">
    <property type="entry name" value="DUF2007"/>
    <property type="match status" value="1"/>
</dbReference>
<dbReference type="Proteomes" id="UP001058602">
    <property type="component" value="Chromosome 1"/>
</dbReference>
<evidence type="ECO:0000259" key="1">
    <source>
        <dbReference type="Pfam" id="PF09413"/>
    </source>
</evidence>
<evidence type="ECO:0000313" key="3">
    <source>
        <dbReference type="Proteomes" id="UP001058602"/>
    </source>
</evidence>
<protein>
    <submittedName>
        <fullName evidence="2">DUF2007 domain-containing protein</fullName>
    </submittedName>
</protein>
<gene>
    <name evidence="2" type="ORF">NP165_08415</name>
</gene>
<proteinExistence type="predicted"/>
<evidence type="ECO:0000313" key="2">
    <source>
        <dbReference type="EMBL" id="UUM29739.1"/>
    </source>
</evidence>
<dbReference type="RefSeq" id="WP_257083529.1">
    <property type="nucleotide sequence ID" value="NZ_CP102096.1"/>
</dbReference>
<feature type="domain" description="DUF2007" evidence="1">
    <location>
        <begin position="2"/>
        <end position="64"/>
    </location>
</feature>
<name>A0ABY5LCG3_9VIBR</name>
<dbReference type="EMBL" id="CP102096">
    <property type="protein sequence ID" value="UUM29739.1"/>
    <property type="molecule type" value="Genomic_DNA"/>
</dbReference>
<accession>A0ABY5LCG3</accession>
<dbReference type="InterPro" id="IPR018551">
    <property type="entry name" value="DUF2007"/>
</dbReference>